<organism evidence="2 3">
    <name type="scientific">Phaseolus vulgaris</name>
    <name type="common">Kidney bean</name>
    <name type="synonym">French bean</name>
    <dbReference type="NCBI Taxonomy" id="3885"/>
    <lineage>
        <taxon>Eukaryota</taxon>
        <taxon>Viridiplantae</taxon>
        <taxon>Streptophyta</taxon>
        <taxon>Embryophyta</taxon>
        <taxon>Tracheophyta</taxon>
        <taxon>Spermatophyta</taxon>
        <taxon>Magnoliopsida</taxon>
        <taxon>eudicotyledons</taxon>
        <taxon>Gunneridae</taxon>
        <taxon>Pentapetalae</taxon>
        <taxon>rosids</taxon>
        <taxon>fabids</taxon>
        <taxon>Fabales</taxon>
        <taxon>Fabaceae</taxon>
        <taxon>Papilionoideae</taxon>
        <taxon>50 kb inversion clade</taxon>
        <taxon>NPAAA clade</taxon>
        <taxon>indigoferoid/millettioid clade</taxon>
        <taxon>Phaseoleae</taxon>
        <taxon>Phaseolus</taxon>
    </lineage>
</organism>
<sequence length="66" mass="7718">LRRESKVAVFEILMVTVCCVECDIISLSKVCSTHVSRYDEEKTKDELPKQVQGKLHLIERLKQWEV</sequence>
<evidence type="ECO:0000313" key="3">
    <source>
        <dbReference type="Proteomes" id="UP000000226"/>
    </source>
</evidence>
<keyword evidence="1" id="KW-0732">Signal</keyword>
<name>V7C1Z6_PHAVU</name>
<accession>V7C1Z6</accession>
<keyword evidence="3" id="KW-1185">Reference proteome</keyword>
<proteinExistence type="predicted"/>
<evidence type="ECO:0000313" key="2">
    <source>
        <dbReference type="EMBL" id="ESW22936.1"/>
    </source>
</evidence>
<reference evidence="3" key="1">
    <citation type="journal article" date="2014" name="Nat. Genet.">
        <title>A reference genome for common bean and genome-wide analysis of dual domestications.</title>
        <authorList>
            <person name="Schmutz J."/>
            <person name="McClean P.E."/>
            <person name="Mamidi S."/>
            <person name="Wu G.A."/>
            <person name="Cannon S.B."/>
            <person name="Grimwood J."/>
            <person name="Jenkins J."/>
            <person name="Shu S."/>
            <person name="Song Q."/>
            <person name="Chavarro C."/>
            <person name="Torres-Torres M."/>
            <person name="Geffroy V."/>
            <person name="Moghaddam S.M."/>
            <person name="Gao D."/>
            <person name="Abernathy B."/>
            <person name="Barry K."/>
            <person name="Blair M."/>
            <person name="Brick M.A."/>
            <person name="Chovatia M."/>
            <person name="Gepts P."/>
            <person name="Goodstein D.M."/>
            <person name="Gonzales M."/>
            <person name="Hellsten U."/>
            <person name="Hyten D.L."/>
            <person name="Jia G."/>
            <person name="Kelly J.D."/>
            <person name="Kudrna D."/>
            <person name="Lee R."/>
            <person name="Richard M.M."/>
            <person name="Miklas P.N."/>
            <person name="Osorno J.M."/>
            <person name="Rodrigues J."/>
            <person name="Thareau V."/>
            <person name="Urrea C.A."/>
            <person name="Wang M."/>
            <person name="Yu Y."/>
            <person name="Zhang M."/>
            <person name="Wing R.A."/>
            <person name="Cregan P.B."/>
            <person name="Rokhsar D.S."/>
            <person name="Jackson S.A."/>
        </authorList>
    </citation>
    <scope>NUCLEOTIDE SEQUENCE [LARGE SCALE GENOMIC DNA]</scope>
    <source>
        <strain evidence="3">cv. G19833</strain>
    </source>
</reference>
<protein>
    <submittedName>
        <fullName evidence="2">Uncharacterized protein</fullName>
    </submittedName>
</protein>
<feature type="non-terminal residue" evidence="2">
    <location>
        <position position="1"/>
    </location>
</feature>
<dbReference type="Proteomes" id="UP000000226">
    <property type="component" value="Chromosome 4"/>
</dbReference>
<feature type="chain" id="PRO_5004755278" evidence="1">
    <location>
        <begin position="23"/>
        <end position="66"/>
    </location>
</feature>
<evidence type="ECO:0000256" key="1">
    <source>
        <dbReference type="SAM" id="SignalP"/>
    </source>
</evidence>
<gene>
    <name evidence="2" type="ORF">PHAVU_004G0078001g</name>
</gene>
<dbReference type="EMBL" id="CM002291">
    <property type="protein sequence ID" value="ESW22936.1"/>
    <property type="molecule type" value="Genomic_DNA"/>
</dbReference>
<dbReference type="AlphaFoldDB" id="V7C1Z6"/>
<feature type="signal peptide" evidence="1">
    <location>
        <begin position="1"/>
        <end position="22"/>
    </location>
</feature>